<dbReference type="PANTHER" id="PTHR30011">
    <property type="entry name" value="ALKANESULFONATE MONOOXYGENASE-RELATED"/>
    <property type="match status" value="1"/>
</dbReference>
<dbReference type="InterPro" id="IPR020020">
    <property type="entry name" value="Luciferase-type_oxidoreductase"/>
</dbReference>
<keyword evidence="1" id="KW-0285">Flavoprotein</keyword>
<dbReference type="Proteomes" id="UP000830729">
    <property type="component" value="Plasmid unnamed1"/>
</dbReference>
<evidence type="ECO:0000256" key="1">
    <source>
        <dbReference type="ARBA" id="ARBA00022630"/>
    </source>
</evidence>
<name>A0A8U0HZJ7_9EURY</name>
<keyword evidence="7" id="KW-1185">Reference proteome</keyword>
<protein>
    <submittedName>
        <fullName evidence="6">LLM class oxidoreductase</fullName>
    </submittedName>
</protein>
<dbReference type="GO" id="GO:0004497">
    <property type="term" value="F:monooxygenase activity"/>
    <property type="evidence" value="ECO:0007669"/>
    <property type="project" value="UniProtKB-KW"/>
</dbReference>
<reference evidence="6 7" key="1">
    <citation type="submission" date="2022-04" db="EMBL/GenBank/DDBJ databases">
        <title>Diverse halophilic archaea isolated from saline environments.</title>
        <authorList>
            <person name="Cui H.-L."/>
        </authorList>
    </citation>
    <scope>NUCLEOTIDE SEQUENCE [LARGE SCALE GENOMIC DNA]</scope>
    <source>
        <strain evidence="6 7">XZYJT49</strain>
        <plasmid evidence="6 7">unnamed1</plasmid>
    </source>
</reference>
<proteinExistence type="predicted"/>
<dbReference type="InterPro" id="IPR036661">
    <property type="entry name" value="Luciferase-like_sf"/>
</dbReference>
<keyword evidence="4" id="KW-0503">Monooxygenase</keyword>
<dbReference type="RefSeq" id="WP_248652380.1">
    <property type="nucleotide sequence ID" value="NZ_CP096660.1"/>
</dbReference>
<dbReference type="NCBIfam" id="TIGR03571">
    <property type="entry name" value="lucif_BA3436"/>
    <property type="match status" value="1"/>
</dbReference>
<feature type="domain" description="Luciferase-like" evidence="5">
    <location>
        <begin position="36"/>
        <end position="320"/>
    </location>
</feature>
<organism evidence="6 7">
    <name type="scientific">Halorussus limi</name>
    <dbReference type="NCBI Taxonomy" id="2938695"/>
    <lineage>
        <taxon>Archaea</taxon>
        <taxon>Methanobacteriati</taxon>
        <taxon>Methanobacteriota</taxon>
        <taxon>Stenosarchaea group</taxon>
        <taxon>Halobacteria</taxon>
        <taxon>Halobacteriales</taxon>
        <taxon>Haladaptataceae</taxon>
        <taxon>Halorussus</taxon>
    </lineage>
</organism>
<dbReference type="PANTHER" id="PTHR30011:SF16">
    <property type="entry name" value="C2H2 FINGER DOMAIN TRANSCRIPTION FACTOR (EUROFUNG)-RELATED"/>
    <property type="match status" value="1"/>
</dbReference>
<dbReference type="GO" id="GO:0016705">
    <property type="term" value="F:oxidoreductase activity, acting on paired donors, with incorporation or reduction of molecular oxygen"/>
    <property type="evidence" value="ECO:0007669"/>
    <property type="project" value="InterPro"/>
</dbReference>
<dbReference type="EMBL" id="CP096660">
    <property type="protein sequence ID" value="UPV76347.1"/>
    <property type="molecule type" value="Genomic_DNA"/>
</dbReference>
<evidence type="ECO:0000256" key="2">
    <source>
        <dbReference type="ARBA" id="ARBA00022643"/>
    </source>
</evidence>
<dbReference type="KEGG" id="halx:M0R89_19490"/>
<gene>
    <name evidence="6" type="ORF">M0R89_19490</name>
</gene>
<dbReference type="Pfam" id="PF00296">
    <property type="entry name" value="Bac_luciferase"/>
    <property type="match status" value="1"/>
</dbReference>
<evidence type="ECO:0000256" key="4">
    <source>
        <dbReference type="ARBA" id="ARBA00023033"/>
    </source>
</evidence>
<dbReference type="AlphaFoldDB" id="A0A8U0HZJ7"/>
<dbReference type="NCBIfam" id="TIGR03619">
    <property type="entry name" value="F420_Rv2161c"/>
    <property type="match status" value="1"/>
</dbReference>
<evidence type="ECO:0000313" key="6">
    <source>
        <dbReference type="EMBL" id="UPV76347.1"/>
    </source>
</evidence>
<dbReference type="InterPro" id="IPR011251">
    <property type="entry name" value="Luciferase-like_dom"/>
</dbReference>
<sequence length="322" mass="35669">MTERENRGQENSGRANLGHENRGFRRLFGDADLSVGLFFPITTSEEDVPPTNDQMELARYAEELGFDALWVRDVPTYWPKFGDAGQVYDPWVYLGQVAARTDDIALATGSVVLPLRHPLHVAKSAASVDRLSDGRLVLGVATGDRSPEYSAFGVAEESRGERFREHVRVLRTVWTEEFPEVESSYGTLDGSLDVVPKPTAETLPLLVTGNSRQSLDWISDNGDGWLHYQMPLNTTESVVGDWREAAGDKPFAQATTVNLKADPEAEMEHVHQGFAAGSEWFVEHFRALADRGVDHLAIGIRGSDRDARTVLAQFADEVLDEV</sequence>
<dbReference type="GeneID" id="72187431"/>
<accession>A0A8U0HZJ7</accession>
<dbReference type="Gene3D" id="3.20.20.30">
    <property type="entry name" value="Luciferase-like domain"/>
    <property type="match status" value="1"/>
</dbReference>
<keyword evidence="3" id="KW-0560">Oxidoreductase</keyword>
<keyword evidence="2" id="KW-0288">FMN</keyword>
<dbReference type="InterPro" id="IPR051260">
    <property type="entry name" value="Diverse_substr_monoxygenases"/>
</dbReference>
<dbReference type="SUPFAM" id="SSF51679">
    <property type="entry name" value="Bacterial luciferase-like"/>
    <property type="match status" value="1"/>
</dbReference>
<evidence type="ECO:0000259" key="5">
    <source>
        <dbReference type="Pfam" id="PF00296"/>
    </source>
</evidence>
<geneLocation type="plasmid" evidence="6 7">
    <name>unnamed1</name>
</geneLocation>
<dbReference type="InterPro" id="IPR019921">
    <property type="entry name" value="Lucif-like_OxRdtase_Rv2161c"/>
</dbReference>
<evidence type="ECO:0000256" key="3">
    <source>
        <dbReference type="ARBA" id="ARBA00023002"/>
    </source>
</evidence>
<evidence type="ECO:0000313" key="7">
    <source>
        <dbReference type="Proteomes" id="UP000830729"/>
    </source>
</evidence>
<keyword evidence="6" id="KW-0614">Plasmid</keyword>